<dbReference type="FunFam" id="1.25.40.10:FF:000682">
    <property type="entry name" value="Pentatricopeptide repeat-containing protein At3g16610"/>
    <property type="match status" value="1"/>
</dbReference>
<dbReference type="Pfam" id="PF01535">
    <property type="entry name" value="PPR"/>
    <property type="match status" value="4"/>
</dbReference>
<keyword evidence="1" id="KW-0677">Repeat</keyword>
<dbReference type="InterPro" id="IPR002885">
    <property type="entry name" value="PPR_rpt"/>
</dbReference>
<organism evidence="3 4">
    <name type="scientific">Ceratopteris richardii</name>
    <name type="common">Triangle waterfern</name>
    <dbReference type="NCBI Taxonomy" id="49495"/>
    <lineage>
        <taxon>Eukaryota</taxon>
        <taxon>Viridiplantae</taxon>
        <taxon>Streptophyta</taxon>
        <taxon>Embryophyta</taxon>
        <taxon>Tracheophyta</taxon>
        <taxon>Polypodiopsida</taxon>
        <taxon>Polypodiidae</taxon>
        <taxon>Polypodiales</taxon>
        <taxon>Pteridineae</taxon>
        <taxon>Pteridaceae</taxon>
        <taxon>Parkerioideae</taxon>
        <taxon>Ceratopteris</taxon>
    </lineage>
</organism>
<dbReference type="GO" id="GO:0009451">
    <property type="term" value="P:RNA modification"/>
    <property type="evidence" value="ECO:0007669"/>
    <property type="project" value="InterPro"/>
</dbReference>
<name>A0A8T2Q2N5_CERRI</name>
<dbReference type="GO" id="GO:0003723">
    <property type="term" value="F:RNA binding"/>
    <property type="evidence" value="ECO:0007669"/>
    <property type="project" value="InterPro"/>
</dbReference>
<dbReference type="PANTHER" id="PTHR24015:SF548">
    <property type="entry name" value="OS08G0340900 PROTEIN"/>
    <property type="match status" value="1"/>
</dbReference>
<sequence length="728" mass="82058">MSTTVKELYSQLQRCIASCDIVVGREVQRFVAQNGLQSNPFLGSHLIRMFGLCGTLREADEVFDALEPRTIFAWSAIISCHAENGSQRRAFELFQIMQKSEIKPNSYIFVAILKACAASRNLDHGRLVHFQVLIDDFRSDVFVVNSLIDMYAKCGLLEDARSVFSASPEHSVASWTAIISAYSMHSQSEESFQLFVQMRQQGVEANDVTFLCLLKACDSEGFLKEGKLIHNCILQSSFANHIMVGNSIICMYAKCGCLKYALRVFDELPKQNIVTWNAMIHAYGQHGFGHEAFQLFEQMQRHGVNPSQITFASVLKATSHINALKEGQLIHSKIVMLGSEWDAFMVSALIDMYTGCGNIEDALCIFRNSCKHELVTWSAMISGLVHQFHYEEAFMLYQDMLQEDVEPNGVTFVCILKACSALGLLDLGRCIHMFTALSRLESIIEVGNTLIDMYTKTGKIVDALIVFEKMPEKDVISWNAMMYGCTEHNLNAEALLLFSKMQCQGKQFTIVTFLSALRACSDPLFIEWGRLIHFSLVLDCHEADLVIGRTLIDMYARCQSFDDAVMVFHSLSSQNDASWSAIVVACIHCSHIDLALYYFSLMLQQGYSLNKVLFVSLLSACSQKGMADEAFHYFSMMESMYGIIPVLEHYCCVVDTLGRMGSIVEAEDLLKTSPCEMNHTTCAYLLNHCKTYCNVGAEHIYFDNLNFLDHMHVSCYALLPDMQTCWKM</sequence>
<comment type="caution">
    <text evidence="3">The sequence shown here is derived from an EMBL/GenBank/DDBJ whole genome shotgun (WGS) entry which is preliminary data.</text>
</comment>
<dbReference type="InterPro" id="IPR011990">
    <property type="entry name" value="TPR-like_helical_dom_sf"/>
</dbReference>
<proteinExistence type="predicted"/>
<feature type="repeat" description="PPR" evidence="2">
    <location>
        <begin position="171"/>
        <end position="205"/>
    </location>
</feature>
<feature type="repeat" description="PPR" evidence="2">
    <location>
        <begin position="474"/>
        <end position="508"/>
    </location>
</feature>
<evidence type="ECO:0000256" key="1">
    <source>
        <dbReference type="ARBA" id="ARBA00022737"/>
    </source>
</evidence>
<dbReference type="AlphaFoldDB" id="A0A8T2Q2N5"/>
<evidence type="ECO:0008006" key="5">
    <source>
        <dbReference type="Google" id="ProtNLM"/>
    </source>
</evidence>
<accession>A0A8T2Q2N5</accession>
<feature type="repeat" description="PPR" evidence="2">
    <location>
        <begin position="373"/>
        <end position="407"/>
    </location>
</feature>
<dbReference type="OrthoDB" id="185373at2759"/>
<dbReference type="InterPro" id="IPR046960">
    <property type="entry name" value="PPR_At4g14850-like_plant"/>
</dbReference>
<dbReference type="PANTHER" id="PTHR24015">
    <property type="entry name" value="OS07G0578800 PROTEIN-RELATED"/>
    <property type="match status" value="1"/>
</dbReference>
<evidence type="ECO:0000313" key="4">
    <source>
        <dbReference type="Proteomes" id="UP000825935"/>
    </source>
</evidence>
<dbReference type="GO" id="GO:0048731">
    <property type="term" value="P:system development"/>
    <property type="evidence" value="ECO:0007669"/>
    <property type="project" value="UniProtKB-ARBA"/>
</dbReference>
<gene>
    <name evidence="3" type="ORF">KP509_38G003200</name>
</gene>
<dbReference type="FunFam" id="1.25.40.10:FF:000285">
    <property type="entry name" value="Pentatricopeptide repeat-containing protein, chloroplastic"/>
    <property type="match status" value="1"/>
</dbReference>
<dbReference type="Gene3D" id="1.25.40.10">
    <property type="entry name" value="Tetratricopeptide repeat domain"/>
    <property type="match status" value="6"/>
</dbReference>
<dbReference type="EMBL" id="CM035443">
    <property type="protein sequence ID" value="KAH7277701.1"/>
    <property type="molecule type" value="Genomic_DNA"/>
</dbReference>
<dbReference type="OMA" id="RTIFAWS"/>
<feature type="repeat" description="PPR" evidence="2">
    <location>
        <begin position="272"/>
        <end position="306"/>
    </location>
</feature>
<dbReference type="FunFam" id="1.25.40.10:FF:000158">
    <property type="entry name" value="pentatricopeptide repeat-containing protein At2g33680"/>
    <property type="match status" value="1"/>
</dbReference>
<dbReference type="FunFam" id="1.25.40.10:FF:000031">
    <property type="entry name" value="Pentatricopeptide repeat-containing protein mitochondrial"/>
    <property type="match status" value="1"/>
</dbReference>
<dbReference type="Pfam" id="PF13041">
    <property type="entry name" value="PPR_2"/>
    <property type="match status" value="4"/>
</dbReference>
<evidence type="ECO:0000256" key="2">
    <source>
        <dbReference type="PROSITE-ProRule" id="PRU00708"/>
    </source>
</evidence>
<dbReference type="NCBIfam" id="TIGR00756">
    <property type="entry name" value="PPR"/>
    <property type="match status" value="4"/>
</dbReference>
<dbReference type="Proteomes" id="UP000825935">
    <property type="component" value="Chromosome 38"/>
</dbReference>
<feature type="repeat" description="PPR" evidence="2">
    <location>
        <begin position="70"/>
        <end position="104"/>
    </location>
</feature>
<keyword evidence="4" id="KW-1185">Reference proteome</keyword>
<protein>
    <recommendedName>
        <fullName evidence="5">Pentatricopeptide repeat-containing protein</fullName>
    </recommendedName>
</protein>
<dbReference type="FunFam" id="1.25.40.10:FF:000144">
    <property type="entry name" value="Pentatricopeptide repeat-containing protein, mitochondrial"/>
    <property type="match status" value="1"/>
</dbReference>
<evidence type="ECO:0000313" key="3">
    <source>
        <dbReference type="EMBL" id="KAH7277701.1"/>
    </source>
</evidence>
<dbReference type="PROSITE" id="PS51375">
    <property type="entry name" value="PPR"/>
    <property type="match status" value="5"/>
</dbReference>
<reference evidence="3" key="1">
    <citation type="submission" date="2021-08" db="EMBL/GenBank/DDBJ databases">
        <title>WGS assembly of Ceratopteris richardii.</title>
        <authorList>
            <person name="Marchant D.B."/>
            <person name="Chen G."/>
            <person name="Jenkins J."/>
            <person name="Shu S."/>
            <person name="Leebens-Mack J."/>
            <person name="Grimwood J."/>
            <person name="Schmutz J."/>
            <person name="Soltis P."/>
            <person name="Soltis D."/>
            <person name="Chen Z.-H."/>
        </authorList>
    </citation>
    <scope>NUCLEOTIDE SEQUENCE</scope>
    <source>
        <strain evidence="3">Whitten #5841</strain>
        <tissue evidence="3">Leaf</tissue>
    </source>
</reference>